<organism evidence="3 4">
    <name type="scientific">Zingiber officinale</name>
    <name type="common">Ginger</name>
    <name type="synonym">Amomum zingiber</name>
    <dbReference type="NCBI Taxonomy" id="94328"/>
    <lineage>
        <taxon>Eukaryota</taxon>
        <taxon>Viridiplantae</taxon>
        <taxon>Streptophyta</taxon>
        <taxon>Embryophyta</taxon>
        <taxon>Tracheophyta</taxon>
        <taxon>Spermatophyta</taxon>
        <taxon>Magnoliopsida</taxon>
        <taxon>Liliopsida</taxon>
        <taxon>Zingiberales</taxon>
        <taxon>Zingiberaceae</taxon>
        <taxon>Zingiber</taxon>
    </lineage>
</organism>
<dbReference type="Proteomes" id="UP000734854">
    <property type="component" value="Unassembled WGS sequence"/>
</dbReference>
<evidence type="ECO:0000313" key="4">
    <source>
        <dbReference type="Proteomes" id="UP000734854"/>
    </source>
</evidence>
<keyword evidence="4" id="KW-1185">Reference proteome</keyword>
<feature type="compositionally biased region" description="Basic and acidic residues" evidence="1">
    <location>
        <begin position="54"/>
        <end position="69"/>
    </location>
</feature>
<comment type="caution">
    <text evidence="3">The sequence shown here is derived from an EMBL/GenBank/DDBJ whole genome shotgun (WGS) entry which is preliminary data.</text>
</comment>
<feature type="region of interest" description="Disordered" evidence="1">
    <location>
        <begin position="54"/>
        <end position="93"/>
    </location>
</feature>
<dbReference type="AlphaFoldDB" id="A0A8J5M421"/>
<gene>
    <name evidence="3" type="ORF">ZIOFF_004982</name>
</gene>
<keyword evidence="2" id="KW-0472">Membrane</keyword>
<dbReference type="Pfam" id="PF14223">
    <property type="entry name" value="Retrotran_gag_2"/>
    <property type="match status" value="1"/>
</dbReference>
<accession>A0A8J5M421</accession>
<feature type="transmembrane region" description="Helical" evidence="2">
    <location>
        <begin position="12"/>
        <end position="34"/>
    </location>
</feature>
<feature type="transmembrane region" description="Helical" evidence="2">
    <location>
        <begin position="219"/>
        <end position="240"/>
    </location>
</feature>
<reference evidence="3 4" key="1">
    <citation type="submission" date="2020-08" db="EMBL/GenBank/DDBJ databases">
        <title>Plant Genome Project.</title>
        <authorList>
            <person name="Zhang R.-G."/>
        </authorList>
    </citation>
    <scope>NUCLEOTIDE SEQUENCE [LARGE SCALE GENOMIC DNA]</scope>
    <source>
        <tissue evidence="3">Rhizome</tissue>
    </source>
</reference>
<evidence type="ECO:0000313" key="3">
    <source>
        <dbReference type="EMBL" id="KAG6531193.1"/>
    </source>
</evidence>
<name>A0A8J5M421_ZINOF</name>
<feature type="transmembrane region" description="Helical" evidence="2">
    <location>
        <begin position="252"/>
        <end position="271"/>
    </location>
</feature>
<keyword evidence="2" id="KW-0812">Transmembrane</keyword>
<proteinExistence type="predicted"/>
<dbReference type="PANTHER" id="PTHR35317:SF35">
    <property type="entry name" value="DUF4219 DOMAIN-CONTAINING PROTEIN"/>
    <property type="match status" value="1"/>
</dbReference>
<keyword evidence="2" id="KW-1133">Transmembrane helix</keyword>
<protein>
    <submittedName>
        <fullName evidence="3">Uncharacterized protein</fullName>
    </submittedName>
</protein>
<evidence type="ECO:0000256" key="2">
    <source>
        <dbReference type="SAM" id="Phobius"/>
    </source>
</evidence>
<evidence type="ECO:0000256" key="1">
    <source>
        <dbReference type="SAM" id="MobiDB-lite"/>
    </source>
</evidence>
<dbReference type="EMBL" id="JACMSC010000002">
    <property type="protein sequence ID" value="KAG6531193.1"/>
    <property type="molecule type" value="Genomic_DNA"/>
</dbReference>
<sequence>MDFELSQVDTLASFFFVSPPLVLALCPVSCGAACEAQLGSEMARRVALSTREKWKEEKGRRNRAGRCDEEMNPLFKGDGDGEKSRERKLRRRQQLGSREARCVLPSSWLLSSISGGYISNARDASLALYIRGCSLHGLALAKRHLPRPLFPPELDHRVWPLFGITFVVESFLLRGSFCRYRGGYISKARDASLALNIRGCSLDGRALALHARGTFLHPYFLLSLTMVFGLCLGSALWHLPLPLFPPELDHRVWPLFGITFVVESFLLRGCFRRYRVATSPMLEMDLVEKGFDAEDADEGRLKENRKKDSKALFILQQAVHETIFSRIVTASFSKEAWKILQKEFQGSSKVIAVKLQTLRSEFEALLMKGKRSFNFLSFDELMGSLQAHEARRNIFAEKNDEKTFQGSQVKGEIEKKKKKTSPPEVVEEEVFVVEDVAEEETF</sequence>
<dbReference type="PANTHER" id="PTHR35317">
    <property type="entry name" value="OS04G0629600 PROTEIN"/>
    <property type="match status" value="1"/>
</dbReference>